<evidence type="ECO:0000313" key="2">
    <source>
        <dbReference type="EMBL" id="SER08651.1"/>
    </source>
</evidence>
<proteinExistence type="predicted"/>
<organism evidence="2 3">
    <name type="scientific">Microlunatus flavus</name>
    <dbReference type="NCBI Taxonomy" id="1036181"/>
    <lineage>
        <taxon>Bacteria</taxon>
        <taxon>Bacillati</taxon>
        <taxon>Actinomycetota</taxon>
        <taxon>Actinomycetes</taxon>
        <taxon>Propionibacteriales</taxon>
        <taxon>Propionibacteriaceae</taxon>
        <taxon>Microlunatus</taxon>
    </lineage>
</organism>
<feature type="region of interest" description="Disordered" evidence="1">
    <location>
        <begin position="1"/>
        <end position="31"/>
    </location>
</feature>
<dbReference type="RefSeq" id="WP_170854205.1">
    <property type="nucleotide sequence ID" value="NZ_FOFA01000008.1"/>
</dbReference>
<evidence type="ECO:0000256" key="1">
    <source>
        <dbReference type="SAM" id="MobiDB-lite"/>
    </source>
</evidence>
<dbReference type="AlphaFoldDB" id="A0A1H9LAW1"/>
<dbReference type="EMBL" id="FOFA01000008">
    <property type="protein sequence ID" value="SER08651.1"/>
    <property type="molecule type" value="Genomic_DNA"/>
</dbReference>
<dbReference type="Proteomes" id="UP000198504">
    <property type="component" value="Unassembled WGS sequence"/>
</dbReference>
<keyword evidence="3" id="KW-1185">Reference proteome</keyword>
<accession>A0A1H9LAW1</accession>
<protein>
    <submittedName>
        <fullName evidence="2">Uncharacterized protein</fullName>
    </submittedName>
</protein>
<sequence>MTRIGQAIRRHRESTRREREFARAFRSASGSDMRTELEHLANYSDLR</sequence>
<reference evidence="3" key="1">
    <citation type="submission" date="2016-10" db="EMBL/GenBank/DDBJ databases">
        <authorList>
            <person name="Varghese N."/>
            <person name="Submissions S."/>
        </authorList>
    </citation>
    <scope>NUCLEOTIDE SEQUENCE [LARGE SCALE GENOMIC DNA]</scope>
    <source>
        <strain evidence="3">CGMCC 4.6856</strain>
    </source>
</reference>
<evidence type="ECO:0000313" key="3">
    <source>
        <dbReference type="Proteomes" id="UP000198504"/>
    </source>
</evidence>
<name>A0A1H9LAW1_9ACTN</name>
<gene>
    <name evidence="2" type="ORF">SAMN05421756_108240</name>
</gene>